<proteinExistence type="predicted"/>
<accession>A0AAE1B4B3</accession>
<keyword evidence="2" id="KW-1185">Reference proteome</keyword>
<evidence type="ECO:0000313" key="1">
    <source>
        <dbReference type="EMBL" id="KAK3799370.1"/>
    </source>
</evidence>
<comment type="caution">
    <text evidence="1">The sequence shown here is derived from an EMBL/GenBank/DDBJ whole genome shotgun (WGS) entry which is preliminary data.</text>
</comment>
<organism evidence="1 2">
    <name type="scientific">Elysia crispata</name>
    <name type="common">lettuce slug</name>
    <dbReference type="NCBI Taxonomy" id="231223"/>
    <lineage>
        <taxon>Eukaryota</taxon>
        <taxon>Metazoa</taxon>
        <taxon>Spiralia</taxon>
        <taxon>Lophotrochozoa</taxon>
        <taxon>Mollusca</taxon>
        <taxon>Gastropoda</taxon>
        <taxon>Heterobranchia</taxon>
        <taxon>Euthyneura</taxon>
        <taxon>Panpulmonata</taxon>
        <taxon>Sacoglossa</taxon>
        <taxon>Placobranchoidea</taxon>
        <taxon>Plakobranchidae</taxon>
        <taxon>Elysia</taxon>
    </lineage>
</organism>
<name>A0AAE1B4B3_9GAST</name>
<gene>
    <name evidence="1" type="ORF">RRG08_013190</name>
</gene>
<dbReference type="AlphaFoldDB" id="A0AAE1B4B3"/>
<dbReference type="EMBL" id="JAWDGP010000579">
    <property type="protein sequence ID" value="KAK3799370.1"/>
    <property type="molecule type" value="Genomic_DNA"/>
</dbReference>
<reference evidence="1" key="1">
    <citation type="journal article" date="2023" name="G3 (Bethesda)">
        <title>A reference genome for the long-term kleptoplast-retaining sea slug Elysia crispata morphotype clarki.</title>
        <authorList>
            <person name="Eastman K.E."/>
            <person name="Pendleton A.L."/>
            <person name="Shaikh M.A."/>
            <person name="Suttiyut T."/>
            <person name="Ogas R."/>
            <person name="Tomko P."/>
            <person name="Gavelis G."/>
            <person name="Widhalm J.R."/>
            <person name="Wisecaver J.H."/>
        </authorList>
    </citation>
    <scope>NUCLEOTIDE SEQUENCE</scope>
    <source>
        <strain evidence="1">ECLA1</strain>
    </source>
</reference>
<dbReference type="Proteomes" id="UP001283361">
    <property type="component" value="Unassembled WGS sequence"/>
</dbReference>
<evidence type="ECO:0000313" key="2">
    <source>
        <dbReference type="Proteomes" id="UP001283361"/>
    </source>
</evidence>
<sequence>MMTDEIHTLDLKIEAVSPLPKSQAAMAEGVMTSISGHARIIERKTETNIDNNSLTKMQSRADLGSTATITLTVLRFEPITKIFEDCEDKPFNYLTSDSLSGD</sequence>
<protein>
    <submittedName>
        <fullName evidence="1">Uncharacterized protein</fullName>
    </submittedName>
</protein>